<feature type="domain" description="Histidine kinase" evidence="1">
    <location>
        <begin position="1"/>
        <end position="106"/>
    </location>
</feature>
<dbReference type="AlphaFoldDB" id="C0JZY7"/>
<dbReference type="Gene3D" id="3.30.565.10">
    <property type="entry name" value="Histidine kinase-like ATPase, C-terminal domain"/>
    <property type="match status" value="1"/>
</dbReference>
<reference evidence="2" key="1">
    <citation type="submission" date="2008-11" db="EMBL/GenBank/DDBJ databases">
        <title>Isolation and characterization of a fructose-1,6-bisphosphatase in Bacteroides sp. from a rumen metagenomic library.</title>
        <authorList>
            <person name="Wang J."/>
            <person name="Liu K."/>
            <person name="Zhao S."/>
            <person name="Bu D."/>
            <person name="Li D."/>
            <person name="Yu P."/>
            <person name="Wei H."/>
            <person name="Zhou L."/>
        </authorList>
    </citation>
    <scope>NUCLEOTIDE SEQUENCE</scope>
</reference>
<protein>
    <submittedName>
        <fullName evidence="2">Histidine kinase</fullName>
    </submittedName>
</protein>
<dbReference type="InterPro" id="IPR003594">
    <property type="entry name" value="HATPase_dom"/>
</dbReference>
<dbReference type="GO" id="GO:0016301">
    <property type="term" value="F:kinase activity"/>
    <property type="evidence" value="ECO:0007669"/>
    <property type="project" value="UniProtKB-KW"/>
</dbReference>
<dbReference type="EMBL" id="FJ529691">
    <property type="protein sequence ID" value="ACM91017.1"/>
    <property type="molecule type" value="Genomic_DNA"/>
</dbReference>
<dbReference type="SUPFAM" id="SSF55874">
    <property type="entry name" value="ATPase domain of HSP90 chaperone/DNA topoisomerase II/histidine kinase"/>
    <property type="match status" value="1"/>
</dbReference>
<organism evidence="2">
    <name type="scientific">uncultured bacterium URE4</name>
    <dbReference type="NCBI Taxonomy" id="581112"/>
    <lineage>
        <taxon>Bacteria</taxon>
        <taxon>environmental samples</taxon>
    </lineage>
</organism>
<dbReference type="Pfam" id="PF02518">
    <property type="entry name" value="HATPase_c"/>
    <property type="match status" value="1"/>
</dbReference>
<dbReference type="InterPro" id="IPR036890">
    <property type="entry name" value="HATPase_C_sf"/>
</dbReference>
<keyword evidence="2" id="KW-0418">Kinase</keyword>
<keyword evidence="2" id="KW-0808">Transferase</keyword>
<dbReference type="InterPro" id="IPR005467">
    <property type="entry name" value="His_kinase_dom"/>
</dbReference>
<proteinExistence type="predicted"/>
<accession>C0JZY7</accession>
<evidence type="ECO:0000313" key="2">
    <source>
        <dbReference type="EMBL" id="ACM91017.1"/>
    </source>
</evidence>
<name>C0JZY7_9BACT</name>
<evidence type="ECO:0000259" key="1">
    <source>
        <dbReference type="PROSITE" id="PS50109"/>
    </source>
</evidence>
<sequence length="177" mass="20076">MKSLDLHIIDITHNSIRAGATEITIEMEDSAARDLLSIKIIDNGCGMPEDMIQAINDRFYSCRKERKIGMGIALLKFHSEMCNGQFYLKSKVGVGTEIYASYQRSHIDLQPKGDLSGCFANFICQYQDINFIIRYITDDDTFELSTAEVKEVFEGMNLNTYEIIQSLTELIHENIGS</sequence>
<dbReference type="CDD" id="cd00075">
    <property type="entry name" value="HATPase"/>
    <property type="match status" value="1"/>
</dbReference>
<dbReference type="PROSITE" id="PS50109">
    <property type="entry name" value="HIS_KIN"/>
    <property type="match status" value="1"/>
</dbReference>